<dbReference type="PANTHER" id="PTHR46118">
    <property type="entry name" value="PROTEIN ABHD11"/>
    <property type="match status" value="1"/>
</dbReference>
<dbReference type="RefSeq" id="WP_205686563.1">
    <property type="nucleotide sequence ID" value="NZ_QQSW01000006.1"/>
</dbReference>
<evidence type="ECO:0000313" key="3">
    <source>
        <dbReference type="EMBL" id="TCO78319.1"/>
    </source>
</evidence>
<accession>A0A4R2L323</accession>
<comment type="caution">
    <text evidence="3">The sequence shown here is derived from an EMBL/GenBank/DDBJ whole genome shotgun (WGS) entry which is preliminary data.</text>
</comment>
<sequence length="263" mass="28051">MTETDSSGLNVISEGEGADVVLLHGLFGMGANLGGLARSLRDVCRVHLVDLPDHGRSGWTRQSDLHSMANALAHWLQAQSIAGAHCVGHSLGGKVAMQFALDHPASAASVVVADIAPVAYSRSHDAVFAALSAVDAAGCRSRAEADAIMAGEIDDAGVRQFLLMSLYRREDGSYHWRFNLEGLQRNYAAYLQAPAFDAAFDGPALFIRGALSSYVKDEYLADIHAAFPAASVETMADCGHWLHAEQPAVFNSLVRKFIVGEAD</sequence>
<dbReference type="EMBL" id="SLWX01000001">
    <property type="protein sequence ID" value="TCO78319.1"/>
    <property type="molecule type" value="Genomic_DNA"/>
</dbReference>
<dbReference type="Pfam" id="PF12697">
    <property type="entry name" value="Abhydrolase_6"/>
    <property type="match status" value="1"/>
</dbReference>
<dbReference type="SUPFAM" id="SSF53474">
    <property type="entry name" value="alpha/beta-Hydrolases"/>
    <property type="match status" value="1"/>
</dbReference>
<dbReference type="GO" id="GO:0016787">
    <property type="term" value="F:hydrolase activity"/>
    <property type="evidence" value="ECO:0007669"/>
    <property type="project" value="UniProtKB-KW"/>
</dbReference>
<feature type="domain" description="AB hydrolase-1" evidence="2">
    <location>
        <begin position="20"/>
        <end position="251"/>
    </location>
</feature>
<dbReference type="AlphaFoldDB" id="A0A4R2L323"/>
<name>A0A4R2L323_9GAMM</name>
<dbReference type="InterPro" id="IPR000073">
    <property type="entry name" value="AB_hydrolase_1"/>
</dbReference>
<keyword evidence="1" id="KW-0378">Hydrolase</keyword>
<dbReference type="PANTHER" id="PTHR46118:SF4">
    <property type="entry name" value="PROTEIN ABHD11"/>
    <property type="match status" value="1"/>
</dbReference>
<evidence type="ECO:0000256" key="1">
    <source>
        <dbReference type="ARBA" id="ARBA00022801"/>
    </source>
</evidence>
<keyword evidence="4" id="KW-1185">Reference proteome</keyword>
<proteinExistence type="predicted"/>
<dbReference type="Gene3D" id="3.40.50.1820">
    <property type="entry name" value="alpha/beta hydrolase"/>
    <property type="match status" value="1"/>
</dbReference>
<protein>
    <submittedName>
        <fullName evidence="3">Esterase</fullName>
    </submittedName>
</protein>
<gene>
    <name evidence="3" type="ORF">EV688_101134</name>
</gene>
<evidence type="ECO:0000313" key="4">
    <source>
        <dbReference type="Proteomes" id="UP000294980"/>
    </source>
</evidence>
<evidence type="ECO:0000259" key="2">
    <source>
        <dbReference type="Pfam" id="PF12697"/>
    </source>
</evidence>
<reference evidence="3 4" key="1">
    <citation type="submission" date="2019-03" db="EMBL/GenBank/DDBJ databases">
        <title>Genomic Encyclopedia of Type Strains, Phase IV (KMG-IV): sequencing the most valuable type-strain genomes for metagenomic binning, comparative biology and taxonomic classification.</title>
        <authorList>
            <person name="Goeker M."/>
        </authorList>
    </citation>
    <scope>NUCLEOTIDE SEQUENCE [LARGE SCALE GENOMIC DNA]</scope>
    <source>
        <strain evidence="3 4">DSM 23344</strain>
    </source>
</reference>
<dbReference type="Proteomes" id="UP000294980">
    <property type="component" value="Unassembled WGS sequence"/>
</dbReference>
<organism evidence="3 4">
    <name type="scientific">Chromatocurvus halotolerans</name>
    <dbReference type="NCBI Taxonomy" id="1132028"/>
    <lineage>
        <taxon>Bacteria</taxon>
        <taxon>Pseudomonadati</taxon>
        <taxon>Pseudomonadota</taxon>
        <taxon>Gammaproteobacteria</taxon>
        <taxon>Cellvibrionales</taxon>
        <taxon>Halieaceae</taxon>
        <taxon>Chromatocurvus</taxon>
    </lineage>
</organism>
<dbReference type="InterPro" id="IPR029058">
    <property type="entry name" value="AB_hydrolase_fold"/>
</dbReference>